<reference evidence="1 2" key="1">
    <citation type="submission" date="2017-07" db="EMBL/GenBank/DDBJ databases">
        <title>Genome sequence of the Sordaria macrospora wild type strain R19027.</title>
        <authorList>
            <person name="Nowrousian M."/>
            <person name="Teichert I."/>
            <person name="Kueck U."/>
        </authorList>
    </citation>
    <scope>NUCLEOTIDE SEQUENCE [LARGE SCALE GENOMIC DNA]</scope>
    <source>
        <strain evidence="1 2">R19027</strain>
        <tissue evidence="1">Mycelium</tissue>
    </source>
</reference>
<comment type="caution">
    <text evidence="1">The sequence shown here is derived from an EMBL/GenBank/DDBJ whole genome shotgun (WGS) entry which is preliminary data.</text>
</comment>
<dbReference type="AlphaFoldDB" id="A0A8S8ZZL0"/>
<dbReference type="EMBL" id="NMPR01000020">
    <property type="protein sequence ID" value="KAA8634616.1"/>
    <property type="molecule type" value="Genomic_DNA"/>
</dbReference>
<proteinExistence type="predicted"/>
<dbReference type="Proteomes" id="UP000433876">
    <property type="component" value="Unassembled WGS sequence"/>
</dbReference>
<gene>
    <name evidence="1" type="ORF">SMACR_02966</name>
</gene>
<organism evidence="1 2">
    <name type="scientific">Sordaria macrospora</name>
    <dbReference type="NCBI Taxonomy" id="5147"/>
    <lineage>
        <taxon>Eukaryota</taxon>
        <taxon>Fungi</taxon>
        <taxon>Dikarya</taxon>
        <taxon>Ascomycota</taxon>
        <taxon>Pezizomycotina</taxon>
        <taxon>Sordariomycetes</taxon>
        <taxon>Sordariomycetidae</taxon>
        <taxon>Sordariales</taxon>
        <taxon>Sordariaceae</taxon>
        <taxon>Sordaria</taxon>
    </lineage>
</organism>
<accession>A0A8S8ZZL0</accession>
<evidence type="ECO:0000313" key="2">
    <source>
        <dbReference type="Proteomes" id="UP000433876"/>
    </source>
</evidence>
<sequence length="108" mass="12209">MWTSSSPRRPTTEAWCLEIFVGFGFYSCNSKTSSANHLRQQRARRATYVPILSSQQVVATVWLIATCTHVDLLRYEESLKRIVGTRHLGLLSTKSLPLGSDDSYICLE</sequence>
<name>A0A8S8ZZL0_SORMA</name>
<evidence type="ECO:0000313" key="1">
    <source>
        <dbReference type="EMBL" id="KAA8634616.1"/>
    </source>
</evidence>
<protein>
    <submittedName>
        <fullName evidence="1">Uncharacterized protein</fullName>
    </submittedName>
</protein>